<accession>W4KHQ9</accession>
<reference evidence="1 2" key="1">
    <citation type="journal article" date="2012" name="New Phytol.">
        <title>Insight into trade-off between wood decay and parasitism from the genome of a fungal forest pathogen.</title>
        <authorList>
            <person name="Olson A."/>
            <person name="Aerts A."/>
            <person name="Asiegbu F."/>
            <person name="Belbahri L."/>
            <person name="Bouzid O."/>
            <person name="Broberg A."/>
            <person name="Canback B."/>
            <person name="Coutinho P.M."/>
            <person name="Cullen D."/>
            <person name="Dalman K."/>
            <person name="Deflorio G."/>
            <person name="van Diepen L.T."/>
            <person name="Dunand C."/>
            <person name="Duplessis S."/>
            <person name="Durling M."/>
            <person name="Gonthier P."/>
            <person name="Grimwood J."/>
            <person name="Fossdal C.G."/>
            <person name="Hansson D."/>
            <person name="Henrissat B."/>
            <person name="Hietala A."/>
            <person name="Himmelstrand K."/>
            <person name="Hoffmeister D."/>
            <person name="Hogberg N."/>
            <person name="James T.Y."/>
            <person name="Karlsson M."/>
            <person name="Kohler A."/>
            <person name="Kues U."/>
            <person name="Lee Y.H."/>
            <person name="Lin Y.C."/>
            <person name="Lind M."/>
            <person name="Lindquist E."/>
            <person name="Lombard V."/>
            <person name="Lucas S."/>
            <person name="Lunden K."/>
            <person name="Morin E."/>
            <person name="Murat C."/>
            <person name="Park J."/>
            <person name="Raffaello T."/>
            <person name="Rouze P."/>
            <person name="Salamov A."/>
            <person name="Schmutz J."/>
            <person name="Solheim H."/>
            <person name="Stahlberg J."/>
            <person name="Velez H."/>
            <person name="de Vries R.P."/>
            <person name="Wiebenga A."/>
            <person name="Woodward S."/>
            <person name="Yakovlev I."/>
            <person name="Garbelotto M."/>
            <person name="Martin F."/>
            <person name="Grigoriev I.V."/>
            <person name="Stenlid J."/>
        </authorList>
    </citation>
    <scope>NUCLEOTIDE SEQUENCE [LARGE SCALE GENOMIC DNA]</scope>
    <source>
        <strain evidence="1 2">TC 32-1</strain>
    </source>
</reference>
<dbReference type="Gene3D" id="3.80.10.10">
    <property type="entry name" value="Ribonuclease Inhibitor"/>
    <property type="match status" value="1"/>
</dbReference>
<dbReference type="eggNOG" id="ENOG502SJ68">
    <property type="taxonomic scope" value="Eukaryota"/>
</dbReference>
<dbReference type="InParanoid" id="W4KHQ9"/>
<name>W4KHQ9_HETIT</name>
<evidence type="ECO:0000313" key="2">
    <source>
        <dbReference type="Proteomes" id="UP000030671"/>
    </source>
</evidence>
<dbReference type="GeneID" id="20676813"/>
<protein>
    <recommendedName>
        <fullName evidence="3">F-box domain-containing protein</fullName>
    </recommendedName>
</protein>
<proteinExistence type="predicted"/>
<gene>
    <name evidence="1" type="ORF">HETIRDRAFT_457304</name>
</gene>
<organism evidence="1 2">
    <name type="scientific">Heterobasidion irregulare (strain TC 32-1)</name>
    <dbReference type="NCBI Taxonomy" id="747525"/>
    <lineage>
        <taxon>Eukaryota</taxon>
        <taxon>Fungi</taxon>
        <taxon>Dikarya</taxon>
        <taxon>Basidiomycota</taxon>
        <taxon>Agaricomycotina</taxon>
        <taxon>Agaricomycetes</taxon>
        <taxon>Russulales</taxon>
        <taxon>Bondarzewiaceae</taxon>
        <taxon>Heterobasidion</taxon>
        <taxon>Heterobasidion annosum species complex</taxon>
    </lineage>
</organism>
<sequence>MSYTGTLIDPPAVFLRPRPLASHPSSFILLPLLPKKSPPKSLPAEVWSKVLAYVFAGDGLEKLEVRQRRMACKFNWRTAFVCKSWMDIALPLLYAHVNIFALSSLEKFVSYLYTSDQKWDSIRRIPYSTPGRWVQSLDISEITFLKPEALYIDSLLTKLFPLLPFLNRLTLHIHLAMSNRALETLLFKDGVERLQSLKGLKVSPLQVGTYVPDMYDPLIELLRCCPSIEELELASPDDEATHQYYAYTLEPDMPAPSAPPLRLSRLRSLALVTIPLSPLFSSLLNASLPSLHHLMVTPYDDSVSSPTSKLLAQHGSHLTTLHVNTPKHWPTVPQPSQSRILLDSPALKHLSLEYPLPMLVMPPGSTHPLQILTIPRPNIRFFRDLEYLLPRLPQLRAVQLKNVKWLGRAVSGRALEAGVQGEMREWRRRLGRRGVRLLDGDWRDPE</sequence>
<evidence type="ECO:0008006" key="3">
    <source>
        <dbReference type="Google" id="ProtNLM"/>
    </source>
</evidence>
<dbReference type="KEGG" id="hir:HETIRDRAFT_457304"/>
<dbReference type="HOGENOM" id="CLU_035065_0_0_1"/>
<dbReference type="Proteomes" id="UP000030671">
    <property type="component" value="Unassembled WGS sequence"/>
</dbReference>
<dbReference type="STRING" id="747525.W4KHQ9"/>
<evidence type="ECO:0000313" key="1">
    <source>
        <dbReference type="EMBL" id="ETW85367.1"/>
    </source>
</evidence>
<dbReference type="EMBL" id="KI925455">
    <property type="protein sequence ID" value="ETW85367.1"/>
    <property type="molecule type" value="Genomic_DNA"/>
</dbReference>
<dbReference type="OrthoDB" id="2595178at2759"/>
<keyword evidence="2" id="KW-1185">Reference proteome</keyword>
<dbReference type="AlphaFoldDB" id="W4KHQ9"/>
<dbReference type="RefSeq" id="XP_009542232.1">
    <property type="nucleotide sequence ID" value="XM_009543937.1"/>
</dbReference>
<dbReference type="InterPro" id="IPR032675">
    <property type="entry name" value="LRR_dom_sf"/>
</dbReference>
<dbReference type="SUPFAM" id="SSF52047">
    <property type="entry name" value="RNI-like"/>
    <property type="match status" value="1"/>
</dbReference>